<dbReference type="RefSeq" id="XP_039125262.1">
    <property type="nucleotide sequence ID" value="XM_039269328.1"/>
</dbReference>
<dbReference type="InterPro" id="IPR020845">
    <property type="entry name" value="AMP-binding_CS"/>
</dbReference>
<evidence type="ECO:0000259" key="6">
    <source>
        <dbReference type="Pfam" id="PF00501"/>
    </source>
</evidence>
<sequence length="542" mass="58458">MAHPPPSINPRSGYSPATKTFHSLRPPVPLPPVSQPLSFTSYAVSLLPNPFPSYPALIDGSTGVSLSYPDLVSQIHSLASTLHSHLGISKGHVAFILSPSCLEIPILYLSLLSLGAIITPANPAGTPSELSRLIDLAGPTHFFTTSSYSSKLPLHVTPILIDSPLFRSFLESGSGSHLSDPIKIRQSDTAAILFSSGTTGRVKAAALPHREFIAMTEEFRVLGPSERETTLVTAPMFHSMGFFLVLKSMALGETTVFPGNGGPLLPTIAAVAAKYRVTQLSTAPTLVVALTQLEDTMRFELSTLRRVYCGGAPLSQEAAERFQSLFPAVEIIQGYGATEAGLISRMISREECLRRRSVGRLNSNLEAKIVDHVTGEALSVGQHGEFCVRGPTIMLGYIGDPEANAQAFDSEGWLKTGDLCYFDEDGFLYIVDRIKEMIKYKAYQVAPAELEQVLNSSPDILEAAVVPYPDEFAGQIPMAFVVRRPGSNLSEADVMKFVAELVTPYKKIRRVAFVNSIPKTPSGKILKRVLANVASSGSSSKL</sequence>
<keyword evidence="4" id="KW-0547">Nucleotide-binding</keyword>
<gene>
    <name evidence="9" type="primary">LOC120261439</name>
</gene>
<dbReference type="InterPro" id="IPR045851">
    <property type="entry name" value="AMP-bd_C_sf"/>
</dbReference>
<dbReference type="PANTHER" id="PTHR24096:SF377">
    <property type="entry name" value="4-COUMARATE--COA LIGASE-LIKE 7"/>
    <property type="match status" value="1"/>
</dbReference>
<dbReference type="FunFam" id="3.30.300.30:FF:000007">
    <property type="entry name" value="4-coumarate--CoA ligase 2"/>
    <property type="match status" value="1"/>
</dbReference>
<feature type="domain" description="AMP-binding enzyme C-terminal" evidence="7">
    <location>
        <begin position="449"/>
        <end position="524"/>
    </location>
</feature>
<dbReference type="AlphaFoldDB" id="A0AB40BEE5"/>
<dbReference type="GO" id="GO:0005524">
    <property type="term" value="F:ATP binding"/>
    <property type="evidence" value="ECO:0007669"/>
    <property type="project" value="UniProtKB-KW"/>
</dbReference>
<dbReference type="GO" id="GO:0106290">
    <property type="term" value="F:trans-cinnamate-CoA ligase activity"/>
    <property type="evidence" value="ECO:0007669"/>
    <property type="project" value="UniProtKB-ARBA"/>
</dbReference>
<dbReference type="GeneID" id="120261439"/>
<dbReference type="Pfam" id="PF13193">
    <property type="entry name" value="AMP-binding_C"/>
    <property type="match status" value="1"/>
</dbReference>
<reference evidence="9" key="1">
    <citation type="submission" date="2025-08" db="UniProtKB">
        <authorList>
            <consortium name="RefSeq"/>
        </authorList>
    </citation>
    <scope>IDENTIFICATION</scope>
</reference>
<organism evidence="8 9">
    <name type="scientific">Dioscorea cayennensis subsp. rotundata</name>
    <name type="common">White Guinea yam</name>
    <name type="synonym">Dioscorea rotundata</name>
    <dbReference type="NCBI Taxonomy" id="55577"/>
    <lineage>
        <taxon>Eukaryota</taxon>
        <taxon>Viridiplantae</taxon>
        <taxon>Streptophyta</taxon>
        <taxon>Embryophyta</taxon>
        <taxon>Tracheophyta</taxon>
        <taxon>Spermatophyta</taxon>
        <taxon>Magnoliopsida</taxon>
        <taxon>Liliopsida</taxon>
        <taxon>Dioscoreales</taxon>
        <taxon>Dioscoreaceae</taxon>
        <taxon>Dioscorea</taxon>
    </lineage>
</organism>
<evidence type="ECO:0000256" key="3">
    <source>
        <dbReference type="ARBA" id="ARBA00022598"/>
    </source>
</evidence>
<evidence type="ECO:0000256" key="5">
    <source>
        <dbReference type="ARBA" id="ARBA00034252"/>
    </source>
</evidence>
<dbReference type="InterPro" id="IPR000873">
    <property type="entry name" value="AMP-dep_synth/lig_dom"/>
</dbReference>
<name>A0AB40BEE5_DIOCR</name>
<dbReference type="Gene3D" id="3.30.300.30">
    <property type="match status" value="1"/>
</dbReference>
<dbReference type="PROSITE" id="PS00455">
    <property type="entry name" value="AMP_BINDING"/>
    <property type="match status" value="1"/>
</dbReference>
<evidence type="ECO:0000313" key="8">
    <source>
        <dbReference type="Proteomes" id="UP001515500"/>
    </source>
</evidence>
<protein>
    <recommendedName>
        <fullName evidence="2">4-coumarate--CoA ligase</fullName>
        <ecNumber evidence="2">6.2.1.12</ecNumber>
    </recommendedName>
</protein>
<dbReference type="Proteomes" id="UP001515500">
    <property type="component" value="Chromosome 5"/>
</dbReference>
<keyword evidence="3" id="KW-0436">Ligase</keyword>
<comment type="similarity">
    <text evidence="1">Belongs to the ATP-dependent AMP-binding enzyme family.</text>
</comment>
<keyword evidence="4" id="KW-0067">ATP-binding</keyword>
<dbReference type="SUPFAM" id="SSF56801">
    <property type="entry name" value="Acetyl-CoA synthetase-like"/>
    <property type="match status" value="1"/>
</dbReference>
<dbReference type="Pfam" id="PF00501">
    <property type="entry name" value="AMP-binding"/>
    <property type="match status" value="1"/>
</dbReference>
<dbReference type="InterPro" id="IPR025110">
    <property type="entry name" value="AMP-bd_C"/>
</dbReference>
<evidence type="ECO:0000259" key="7">
    <source>
        <dbReference type="Pfam" id="PF13193"/>
    </source>
</evidence>
<comment type="catalytic activity">
    <reaction evidence="5">
        <text>(E)-4-coumarate + ATP + CoA = (E)-4-coumaroyl-CoA + AMP + diphosphate</text>
        <dbReference type="Rhea" id="RHEA:19641"/>
        <dbReference type="ChEBI" id="CHEBI:12876"/>
        <dbReference type="ChEBI" id="CHEBI:30616"/>
        <dbReference type="ChEBI" id="CHEBI:33019"/>
        <dbReference type="ChEBI" id="CHEBI:57287"/>
        <dbReference type="ChEBI" id="CHEBI:85008"/>
        <dbReference type="ChEBI" id="CHEBI:456215"/>
        <dbReference type="EC" id="6.2.1.12"/>
    </reaction>
    <physiologicalReaction direction="left-to-right" evidence="5">
        <dbReference type="Rhea" id="RHEA:19642"/>
    </physiologicalReaction>
</comment>
<proteinExistence type="inferred from homology"/>
<feature type="domain" description="AMP-dependent synthetase/ligase" evidence="6">
    <location>
        <begin position="51"/>
        <end position="397"/>
    </location>
</feature>
<accession>A0AB40BEE5</accession>
<dbReference type="InterPro" id="IPR042099">
    <property type="entry name" value="ANL_N_sf"/>
</dbReference>
<evidence type="ECO:0000313" key="9">
    <source>
        <dbReference type="RefSeq" id="XP_039125262.1"/>
    </source>
</evidence>
<dbReference type="GO" id="GO:0016207">
    <property type="term" value="F:4-coumarate-CoA ligase activity"/>
    <property type="evidence" value="ECO:0007669"/>
    <property type="project" value="UniProtKB-EC"/>
</dbReference>
<dbReference type="EC" id="6.2.1.12" evidence="2"/>
<dbReference type="GO" id="GO:0009698">
    <property type="term" value="P:phenylpropanoid metabolic process"/>
    <property type="evidence" value="ECO:0007669"/>
    <property type="project" value="UniProtKB-ARBA"/>
</dbReference>
<dbReference type="PANTHER" id="PTHR24096">
    <property type="entry name" value="LONG-CHAIN-FATTY-ACID--COA LIGASE"/>
    <property type="match status" value="1"/>
</dbReference>
<dbReference type="Gene3D" id="3.40.50.12780">
    <property type="entry name" value="N-terminal domain of ligase-like"/>
    <property type="match status" value="1"/>
</dbReference>
<evidence type="ECO:0000256" key="4">
    <source>
        <dbReference type="ARBA" id="ARBA00022840"/>
    </source>
</evidence>
<evidence type="ECO:0000256" key="2">
    <source>
        <dbReference type="ARBA" id="ARBA00012959"/>
    </source>
</evidence>
<keyword evidence="8" id="KW-1185">Reference proteome</keyword>
<evidence type="ECO:0000256" key="1">
    <source>
        <dbReference type="ARBA" id="ARBA00006432"/>
    </source>
</evidence>